<evidence type="ECO:0000256" key="5">
    <source>
        <dbReference type="ARBA" id="ARBA00022989"/>
    </source>
</evidence>
<dbReference type="PANTHER" id="PTHR22811">
    <property type="entry name" value="TRANSMEMBRANE EMP24 DOMAIN-CONTAINING PROTEIN"/>
    <property type="match status" value="1"/>
</dbReference>
<evidence type="ECO:0000256" key="2">
    <source>
        <dbReference type="ARBA" id="ARBA00007104"/>
    </source>
</evidence>
<evidence type="ECO:0000259" key="10">
    <source>
        <dbReference type="PROSITE" id="PS50866"/>
    </source>
</evidence>
<dbReference type="EMBL" id="GIBP01007257">
    <property type="protein sequence ID" value="NDV36226.1"/>
    <property type="molecule type" value="Transcribed_RNA"/>
</dbReference>
<dbReference type="GO" id="GO:0016020">
    <property type="term" value="C:membrane"/>
    <property type="evidence" value="ECO:0007669"/>
    <property type="project" value="UniProtKB-SubCell"/>
</dbReference>
<dbReference type="InterPro" id="IPR015720">
    <property type="entry name" value="Emp24-like"/>
</dbReference>
<protein>
    <recommendedName>
        <fullName evidence="10">GOLD domain-containing protein</fullName>
    </recommendedName>
</protein>
<organism evidence="11">
    <name type="scientific">Arcella intermedia</name>
    <dbReference type="NCBI Taxonomy" id="1963864"/>
    <lineage>
        <taxon>Eukaryota</taxon>
        <taxon>Amoebozoa</taxon>
        <taxon>Tubulinea</taxon>
        <taxon>Elardia</taxon>
        <taxon>Arcellinida</taxon>
        <taxon>Sphaerothecina</taxon>
        <taxon>Arcellidae</taxon>
        <taxon>Arcella</taxon>
    </lineage>
</organism>
<evidence type="ECO:0000256" key="1">
    <source>
        <dbReference type="ARBA" id="ARBA00004479"/>
    </source>
</evidence>
<evidence type="ECO:0000313" key="11">
    <source>
        <dbReference type="EMBL" id="NDV36226.1"/>
    </source>
</evidence>
<evidence type="ECO:0000256" key="9">
    <source>
        <dbReference type="SAM" id="SignalP"/>
    </source>
</evidence>
<dbReference type="SMART" id="SM01190">
    <property type="entry name" value="EMP24_GP25L"/>
    <property type="match status" value="1"/>
</dbReference>
<keyword evidence="4 9" id="KW-0732">Signal</keyword>
<comment type="similarity">
    <text evidence="2 7">Belongs to the EMP24/GP25L family.</text>
</comment>
<dbReference type="InterPro" id="IPR009038">
    <property type="entry name" value="GOLD_dom"/>
</dbReference>
<accession>A0A6B2LGN4</accession>
<evidence type="ECO:0000256" key="6">
    <source>
        <dbReference type="ARBA" id="ARBA00023136"/>
    </source>
</evidence>
<evidence type="ECO:0000256" key="8">
    <source>
        <dbReference type="SAM" id="Phobius"/>
    </source>
</evidence>
<name>A0A6B2LGN4_9EUKA</name>
<evidence type="ECO:0000256" key="4">
    <source>
        <dbReference type="ARBA" id="ARBA00022729"/>
    </source>
</evidence>
<comment type="subcellular location">
    <subcellularLocation>
        <location evidence="1 7">Membrane</location>
        <topology evidence="1 7">Single-pass type I membrane protein</topology>
    </subcellularLocation>
</comment>
<proteinExistence type="inferred from homology"/>
<keyword evidence="5 8" id="KW-1133">Transmembrane helix</keyword>
<feature type="transmembrane region" description="Helical" evidence="8">
    <location>
        <begin position="195"/>
        <end position="214"/>
    </location>
</feature>
<dbReference type="AlphaFoldDB" id="A0A6B2LGN4"/>
<keyword evidence="3 7" id="KW-0812">Transmembrane</keyword>
<reference evidence="11" key="1">
    <citation type="journal article" date="2020" name="J. Eukaryot. Microbiol.">
        <title>De novo Sequencing, Assembly and Annotation of the Transcriptome for the Free-Living Testate Amoeba Arcella intermedia.</title>
        <authorList>
            <person name="Ribeiro G.M."/>
            <person name="Porfirio-Sousa A.L."/>
            <person name="Maurer-Alcala X.X."/>
            <person name="Katz L.A."/>
            <person name="Lahr D.J.G."/>
        </authorList>
    </citation>
    <scope>NUCLEOTIDE SEQUENCE</scope>
</reference>
<keyword evidence="6 8" id="KW-0472">Membrane</keyword>
<feature type="chain" id="PRO_5025568119" description="GOLD domain-containing protein" evidence="9">
    <location>
        <begin position="18"/>
        <end position="227"/>
    </location>
</feature>
<evidence type="ECO:0000256" key="7">
    <source>
        <dbReference type="RuleBase" id="RU003827"/>
    </source>
</evidence>
<dbReference type="Pfam" id="PF01105">
    <property type="entry name" value="EMP24_GP25L"/>
    <property type="match status" value="1"/>
</dbReference>
<feature type="signal peptide" evidence="9">
    <location>
        <begin position="1"/>
        <end position="17"/>
    </location>
</feature>
<sequence length="227" mass="26174">MLLAWVLLVLCDVGVSGLYVIMKEGEMRCFKVEVPQDVLIVGDFQSFPLENEKNIGSSKPMTGSTQLELYNEKIEILQMDVEVKDSLGTVIHKREYSPTSRFAFTSPQGGEYSICFRTISPSWWNPLRWKFEIDIHTGADATDYEEIAKKEHLDSIQLSIRKLFDRAQDVRSEMAYQKEREKVFRSTSESTNARAAWWSVIQVAIVVATAYFQSQHLKTFFKKKKLI</sequence>
<feature type="domain" description="GOLD" evidence="10">
    <location>
        <begin position="27"/>
        <end position="162"/>
    </location>
</feature>
<evidence type="ECO:0000256" key="3">
    <source>
        <dbReference type="ARBA" id="ARBA00022692"/>
    </source>
</evidence>
<dbReference type="PROSITE" id="PS50866">
    <property type="entry name" value="GOLD"/>
    <property type="match status" value="1"/>
</dbReference>